<proteinExistence type="predicted"/>
<protein>
    <recommendedName>
        <fullName evidence="2">Mos1 transposase HTH domain-containing protein</fullName>
    </recommendedName>
</protein>
<evidence type="ECO:0000259" key="2">
    <source>
        <dbReference type="Pfam" id="PF17906"/>
    </source>
</evidence>
<dbReference type="AlphaFoldDB" id="A0A151IQX2"/>
<dbReference type="Proteomes" id="UP000078542">
    <property type="component" value="Unassembled WGS sequence"/>
</dbReference>
<gene>
    <name evidence="3" type="ORF">ALC62_00410</name>
</gene>
<dbReference type="InterPro" id="IPR052709">
    <property type="entry name" value="Transposase-MT_Hybrid"/>
</dbReference>
<dbReference type="Gene3D" id="1.10.10.1450">
    <property type="match status" value="1"/>
</dbReference>
<feature type="region of interest" description="Disordered" evidence="1">
    <location>
        <begin position="52"/>
        <end position="75"/>
    </location>
</feature>
<sequence>MEKSEFRVLTKYCFLMGKNTVQAKQWLDKCYSNSAPSEITVKRWYADFKRGRKNTNDTKRSGRPNSIKVASLKPL</sequence>
<reference evidence="3 4" key="1">
    <citation type="submission" date="2016-03" db="EMBL/GenBank/DDBJ databases">
        <title>Cyphomyrmex costatus WGS genome.</title>
        <authorList>
            <person name="Nygaard S."/>
            <person name="Hu H."/>
            <person name="Boomsma J."/>
            <person name="Zhang G."/>
        </authorList>
    </citation>
    <scope>NUCLEOTIDE SEQUENCE [LARGE SCALE GENOMIC DNA]</scope>
    <source>
        <strain evidence="3">MS0001</strain>
        <tissue evidence="3">Whole body</tissue>
    </source>
</reference>
<evidence type="ECO:0000313" key="3">
    <source>
        <dbReference type="EMBL" id="KYN08607.1"/>
    </source>
</evidence>
<dbReference type="STRING" id="456900.A0A151IQX2"/>
<dbReference type="PANTHER" id="PTHR46060:SF1">
    <property type="entry name" value="MARINER MOS1 TRANSPOSASE-LIKE PROTEIN"/>
    <property type="match status" value="1"/>
</dbReference>
<dbReference type="InterPro" id="IPR041426">
    <property type="entry name" value="Mos1_HTH"/>
</dbReference>
<feature type="domain" description="Mos1 transposase HTH" evidence="2">
    <location>
        <begin position="3"/>
        <end position="51"/>
    </location>
</feature>
<keyword evidence="4" id="KW-1185">Reference proteome</keyword>
<evidence type="ECO:0000313" key="4">
    <source>
        <dbReference type="Proteomes" id="UP000078542"/>
    </source>
</evidence>
<dbReference type="PANTHER" id="PTHR46060">
    <property type="entry name" value="MARINER MOS1 TRANSPOSASE-LIKE PROTEIN"/>
    <property type="match status" value="1"/>
</dbReference>
<dbReference type="Pfam" id="PF17906">
    <property type="entry name" value="HTH_48"/>
    <property type="match status" value="1"/>
</dbReference>
<name>A0A151IQX2_9HYME</name>
<evidence type="ECO:0000256" key="1">
    <source>
        <dbReference type="SAM" id="MobiDB-lite"/>
    </source>
</evidence>
<accession>A0A151IQX2</accession>
<organism evidence="3 4">
    <name type="scientific">Cyphomyrmex costatus</name>
    <dbReference type="NCBI Taxonomy" id="456900"/>
    <lineage>
        <taxon>Eukaryota</taxon>
        <taxon>Metazoa</taxon>
        <taxon>Ecdysozoa</taxon>
        <taxon>Arthropoda</taxon>
        <taxon>Hexapoda</taxon>
        <taxon>Insecta</taxon>
        <taxon>Pterygota</taxon>
        <taxon>Neoptera</taxon>
        <taxon>Endopterygota</taxon>
        <taxon>Hymenoptera</taxon>
        <taxon>Apocrita</taxon>
        <taxon>Aculeata</taxon>
        <taxon>Formicoidea</taxon>
        <taxon>Formicidae</taxon>
        <taxon>Myrmicinae</taxon>
        <taxon>Cyphomyrmex</taxon>
    </lineage>
</organism>
<dbReference type="EMBL" id="KQ976751">
    <property type="protein sequence ID" value="KYN08607.1"/>
    <property type="molecule type" value="Genomic_DNA"/>
</dbReference>